<sequence length="69" mass="7981">MYNMLTLMCNMLAIIYDILASLLHNIIASSCNMEAILYHVLAILPIILKILYRIHTDLHNNVFTYCIII</sequence>
<keyword evidence="1" id="KW-0812">Transmembrane</keyword>
<keyword evidence="1" id="KW-1133">Transmembrane helix</keyword>
<dbReference type="EMBL" id="KQ425015">
    <property type="protein sequence ID" value="KOF70103.1"/>
    <property type="molecule type" value="Genomic_DNA"/>
</dbReference>
<name>A0A0L8FZI4_OCTBM</name>
<gene>
    <name evidence="2" type="ORF">OCBIM_22003450mg</name>
</gene>
<reference evidence="2" key="1">
    <citation type="submission" date="2015-07" db="EMBL/GenBank/DDBJ databases">
        <title>MeaNS - Measles Nucleotide Surveillance Program.</title>
        <authorList>
            <person name="Tran T."/>
            <person name="Druce J."/>
        </authorList>
    </citation>
    <scope>NUCLEOTIDE SEQUENCE</scope>
    <source>
        <strain evidence="2">UCB-OBI-ISO-001</strain>
        <tissue evidence="2">Gonad</tissue>
    </source>
</reference>
<keyword evidence="1" id="KW-0472">Membrane</keyword>
<dbReference type="AlphaFoldDB" id="A0A0L8FZI4"/>
<accession>A0A0L8FZI4</accession>
<protein>
    <submittedName>
        <fullName evidence="2">Uncharacterized protein</fullName>
    </submittedName>
</protein>
<evidence type="ECO:0000313" key="2">
    <source>
        <dbReference type="EMBL" id="KOF70103.1"/>
    </source>
</evidence>
<organism evidence="2">
    <name type="scientific">Octopus bimaculoides</name>
    <name type="common">California two-spotted octopus</name>
    <dbReference type="NCBI Taxonomy" id="37653"/>
    <lineage>
        <taxon>Eukaryota</taxon>
        <taxon>Metazoa</taxon>
        <taxon>Spiralia</taxon>
        <taxon>Lophotrochozoa</taxon>
        <taxon>Mollusca</taxon>
        <taxon>Cephalopoda</taxon>
        <taxon>Coleoidea</taxon>
        <taxon>Octopodiformes</taxon>
        <taxon>Octopoda</taxon>
        <taxon>Incirrata</taxon>
        <taxon>Octopodidae</taxon>
        <taxon>Octopus</taxon>
    </lineage>
</organism>
<feature type="transmembrane region" description="Helical" evidence="1">
    <location>
        <begin position="35"/>
        <end position="52"/>
    </location>
</feature>
<feature type="transmembrane region" description="Helical" evidence="1">
    <location>
        <begin position="7"/>
        <end position="29"/>
    </location>
</feature>
<proteinExistence type="predicted"/>
<evidence type="ECO:0000256" key="1">
    <source>
        <dbReference type="SAM" id="Phobius"/>
    </source>
</evidence>